<evidence type="ECO:0000313" key="2">
    <source>
        <dbReference type="EMBL" id="MCQ8829131.1"/>
    </source>
</evidence>
<dbReference type="RefSeq" id="WP_257630545.1">
    <property type="nucleotide sequence ID" value="NZ_JANIIC010000007.1"/>
</dbReference>
<keyword evidence="3" id="KW-1185">Reference proteome</keyword>
<dbReference type="InterPro" id="IPR008538">
    <property type="entry name" value="Uma2"/>
</dbReference>
<dbReference type="PANTHER" id="PTHR35400">
    <property type="entry name" value="SLR1083 PROTEIN"/>
    <property type="match status" value="1"/>
</dbReference>
<keyword evidence="2" id="KW-0255">Endonuclease</keyword>
<dbReference type="CDD" id="cd06260">
    <property type="entry name" value="DUF820-like"/>
    <property type="match status" value="1"/>
</dbReference>
<gene>
    <name evidence="2" type="ORF">NQU54_08580</name>
</gene>
<dbReference type="InterPro" id="IPR011335">
    <property type="entry name" value="Restrct_endonuc-II-like"/>
</dbReference>
<evidence type="ECO:0000259" key="1">
    <source>
        <dbReference type="Pfam" id="PF05685"/>
    </source>
</evidence>
<dbReference type="AlphaFoldDB" id="A0A9X2LTF4"/>
<organism evidence="2 3">
    <name type="scientific">Streptomyces malaysiensis subsp. samsunensis</name>
    <dbReference type="NCBI Taxonomy" id="459658"/>
    <lineage>
        <taxon>Bacteria</taxon>
        <taxon>Bacillati</taxon>
        <taxon>Actinomycetota</taxon>
        <taxon>Actinomycetes</taxon>
        <taxon>Kitasatosporales</taxon>
        <taxon>Streptomycetaceae</taxon>
        <taxon>Streptomyces</taxon>
        <taxon>Streptomyces violaceusniger group</taxon>
    </lineage>
</organism>
<dbReference type="Proteomes" id="UP001142400">
    <property type="component" value="Unassembled WGS sequence"/>
</dbReference>
<sequence>MTIAEDRAVELQEQIRLPRSMRLRLTRNGLTLVPITQAHWTTQRRIASQIEERLPGWTAVGEFSVIPPREGYSPEPDVSAVPSDQVLPDASKFQEDLLRFVVEVVSPESEERDYSTKSDHYALRGIEAYLVVNVLTARWTLLTRPQGGTYRHAVTGDFGEKIEIPVEDQTLVLDSSQFMRV</sequence>
<dbReference type="Pfam" id="PF05685">
    <property type="entry name" value="Uma2"/>
    <property type="match status" value="1"/>
</dbReference>
<dbReference type="InterPro" id="IPR012296">
    <property type="entry name" value="Nuclease_put_TT1808"/>
</dbReference>
<keyword evidence="2" id="KW-0540">Nuclease</keyword>
<comment type="caution">
    <text evidence="2">The sequence shown here is derived from an EMBL/GenBank/DDBJ whole genome shotgun (WGS) entry which is preliminary data.</text>
</comment>
<dbReference type="SUPFAM" id="SSF52980">
    <property type="entry name" value="Restriction endonuclease-like"/>
    <property type="match status" value="1"/>
</dbReference>
<proteinExistence type="predicted"/>
<name>A0A9X2LTF4_STRMQ</name>
<keyword evidence="2" id="KW-0378">Hydrolase</keyword>
<dbReference type="GO" id="GO:0004519">
    <property type="term" value="F:endonuclease activity"/>
    <property type="evidence" value="ECO:0007669"/>
    <property type="project" value="UniProtKB-KW"/>
</dbReference>
<feature type="domain" description="Putative restriction endonuclease" evidence="1">
    <location>
        <begin position="17"/>
        <end position="164"/>
    </location>
</feature>
<protein>
    <submittedName>
        <fullName evidence="2">Uma2 family endonuclease</fullName>
    </submittedName>
</protein>
<accession>A0A9X2LTF4</accession>
<dbReference type="Gene3D" id="3.90.1570.10">
    <property type="entry name" value="tt1808, chain A"/>
    <property type="match status" value="1"/>
</dbReference>
<reference evidence="2" key="1">
    <citation type="submission" date="2022-06" db="EMBL/GenBank/DDBJ databases">
        <title>WGS of actinobacteria.</title>
        <authorList>
            <person name="Thawai C."/>
        </authorList>
    </citation>
    <scope>NUCLEOTIDE SEQUENCE</scope>
    <source>
        <strain evidence="2">DSM 42010</strain>
    </source>
</reference>
<dbReference type="EMBL" id="JANIIC010000007">
    <property type="protein sequence ID" value="MCQ8829131.1"/>
    <property type="molecule type" value="Genomic_DNA"/>
</dbReference>
<dbReference type="PANTHER" id="PTHR35400:SF3">
    <property type="entry name" value="SLL1072 PROTEIN"/>
    <property type="match status" value="1"/>
</dbReference>
<evidence type="ECO:0000313" key="3">
    <source>
        <dbReference type="Proteomes" id="UP001142400"/>
    </source>
</evidence>